<evidence type="ECO:0000313" key="2">
    <source>
        <dbReference type="Proteomes" id="UP001054857"/>
    </source>
</evidence>
<dbReference type="AlphaFoldDB" id="A0AAD3E220"/>
<name>A0AAD3E220_9CHLO</name>
<proteinExistence type="predicted"/>
<evidence type="ECO:0000313" key="1">
    <source>
        <dbReference type="EMBL" id="GFR52271.1"/>
    </source>
</evidence>
<sequence length="139" mass="15375">MGSSQSKSTQATGGNNATADVEGKKEVYDKRLHGNVFVRFITGPYFDVIPVQYERATKERKAAIERGEEVAENEGPGAEHKDYMTQLRHLAMNEVDTDGVYGLNPDELVPLPFDVPLWPMYVVEILAGVFTVAQATIVM</sequence>
<accession>A0AAD3E220</accession>
<feature type="non-terminal residue" evidence="1">
    <location>
        <position position="1"/>
    </location>
</feature>
<dbReference type="EMBL" id="BMAR01000060">
    <property type="protein sequence ID" value="GFR52271.1"/>
    <property type="molecule type" value="Genomic_DNA"/>
</dbReference>
<gene>
    <name evidence="1" type="ORF">Agub_g14806</name>
</gene>
<keyword evidence="2" id="KW-1185">Reference proteome</keyword>
<protein>
    <submittedName>
        <fullName evidence="1">Uncharacterized protein</fullName>
    </submittedName>
</protein>
<organism evidence="1 2">
    <name type="scientific">Astrephomene gubernaculifera</name>
    <dbReference type="NCBI Taxonomy" id="47775"/>
    <lineage>
        <taxon>Eukaryota</taxon>
        <taxon>Viridiplantae</taxon>
        <taxon>Chlorophyta</taxon>
        <taxon>core chlorophytes</taxon>
        <taxon>Chlorophyceae</taxon>
        <taxon>CS clade</taxon>
        <taxon>Chlamydomonadales</taxon>
        <taxon>Astrephomenaceae</taxon>
        <taxon>Astrephomene</taxon>
    </lineage>
</organism>
<reference evidence="1 2" key="1">
    <citation type="journal article" date="2021" name="Sci. Rep.">
        <title>Genome sequencing of the multicellular alga Astrephomene provides insights into convergent evolution of germ-soma differentiation.</title>
        <authorList>
            <person name="Yamashita S."/>
            <person name="Yamamoto K."/>
            <person name="Matsuzaki R."/>
            <person name="Suzuki S."/>
            <person name="Yamaguchi H."/>
            <person name="Hirooka S."/>
            <person name="Minakuchi Y."/>
            <person name="Miyagishima S."/>
            <person name="Kawachi M."/>
            <person name="Toyoda A."/>
            <person name="Nozaki H."/>
        </authorList>
    </citation>
    <scope>NUCLEOTIDE SEQUENCE [LARGE SCALE GENOMIC DNA]</scope>
    <source>
        <strain evidence="1 2">NIES-4017</strain>
    </source>
</reference>
<comment type="caution">
    <text evidence="1">The sequence shown here is derived from an EMBL/GenBank/DDBJ whole genome shotgun (WGS) entry which is preliminary data.</text>
</comment>
<dbReference type="Proteomes" id="UP001054857">
    <property type="component" value="Unassembled WGS sequence"/>
</dbReference>